<dbReference type="InterPro" id="IPR032820">
    <property type="entry name" value="ATPase_put"/>
</dbReference>
<name>A0A0Q0VA10_RHOCA</name>
<proteinExistence type="inferred from homology"/>
<comment type="function">
    <text evidence="1">A possible function for this protein is to guide the assembly of the membrane sector of the ATPase enzyme complex.</text>
</comment>
<dbReference type="OrthoDB" id="15401at2"/>
<dbReference type="RefSeq" id="WP_055210771.1">
    <property type="nucleotide sequence ID" value="NZ_CP061202.1"/>
</dbReference>
<keyword evidence="1" id="KW-0406">Ion transport</keyword>
<sequence>MSEEVGGEPDPERLAALEKRLSQLKKTEEAPKRAADGDLRMADMAWRMVIELVSGLGIGFGIGLGLDAIFGTQPFLMLIFVFLGLAAGVKVMLRSAADLTKAQAAAAAAGKEGK</sequence>
<dbReference type="Proteomes" id="UP000183812">
    <property type="component" value="Unassembled WGS sequence"/>
</dbReference>
<gene>
    <name evidence="2" type="ORF">SAMN04244550_01311</name>
</gene>
<evidence type="ECO:0000256" key="1">
    <source>
        <dbReference type="PIRNR" id="PIRNR032126"/>
    </source>
</evidence>
<dbReference type="GO" id="GO:0045259">
    <property type="term" value="C:proton-transporting ATP synthase complex"/>
    <property type="evidence" value="ECO:0007669"/>
    <property type="project" value="UniProtKB-UniRule"/>
</dbReference>
<organism evidence="2 3">
    <name type="scientific">Rhodobacter capsulatus</name>
    <name type="common">Rhodopseudomonas capsulata</name>
    <dbReference type="NCBI Taxonomy" id="1061"/>
    <lineage>
        <taxon>Bacteria</taxon>
        <taxon>Pseudomonadati</taxon>
        <taxon>Pseudomonadota</taxon>
        <taxon>Alphaproteobacteria</taxon>
        <taxon>Rhodobacterales</taxon>
        <taxon>Rhodobacter group</taxon>
        <taxon>Rhodobacter</taxon>
    </lineage>
</organism>
<keyword evidence="1" id="KW-0813">Transport</keyword>
<comment type="similarity">
    <text evidence="1">Belongs to the bacterial AtpI family.</text>
</comment>
<keyword evidence="1" id="KW-0375">Hydrogen ion transport</keyword>
<dbReference type="EMBL" id="FNAY01000004">
    <property type="protein sequence ID" value="SDE89304.1"/>
    <property type="molecule type" value="Genomic_DNA"/>
</dbReference>
<dbReference type="GO" id="GO:1902600">
    <property type="term" value="P:proton transmembrane transport"/>
    <property type="evidence" value="ECO:0007669"/>
    <property type="project" value="UniProtKB-KW"/>
</dbReference>
<dbReference type="PIRSF" id="PIRSF032126">
    <property type="entry name" value="F0F1_ATP_synthase_subunit_I"/>
    <property type="match status" value="1"/>
</dbReference>
<accession>A0A0Q0VA10</accession>
<reference evidence="2 3" key="1">
    <citation type="submission" date="2016-10" db="EMBL/GenBank/DDBJ databases">
        <authorList>
            <person name="de Groot N.N."/>
        </authorList>
    </citation>
    <scope>NUCLEOTIDE SEQUENCE [LARGE SCALE GENOMIC DNA]</scope>
    <source>
        <strain evidence="3">DSM 938 / 37b4</strain>
    </source>
</reference>
<keyword evidence="1" id="KW-0472">Membrane</keyword>
<evidence type="ECO:0000313" key="3">
    <source>
        <dbReference type="Proteomes" id="UP000183812"/>
    </source>
</evidence>
<dbReference type="InterPro" id="IPR016989">
    <property type="entry name" value="Atp1_alphaprobac"/>
</dbReference>
<dbReference type="Pfam" id="PF09527">
    <property type="entry name" value="ATPase_gene1"/>
    <property type="match status" value="1"/>
</dbReference>
<dbReference type="AlphaFoldDB" id="A0A0Q0VA10"/>
<protein>
    <recommendedName>
        <fullName evidence="1">ATP synthase protein I</fullName>
    </recommendedName>
</protein>
<evidence type="ECO:0000313" key="2">
    <source>
        <dbReference type="EMBL" id="SDE89304.1"/>
    </source>
</evidence>